<keyword evidence="3" id="KW-1185">Reference proteome</keyword>
<proteinExistence type="predicted"/>
<dbReference type="HOGENOM" id="CLU_714040_0_0_1"/>
<organism evidence="2 3">
    <name type="scientific">Sphaerobolus stellatus (strain SS14)</name>
    <dbReference type="NCBI Taxonomy" id="990650"/>
    <lineage>
        <taxon>Eukaryota</taxon>
        <taxon>Fungi</taxon>
        <taxon>Dikarya</taxon>
        <taxon>Basidiomycota</taxon>
        <taxon>Agaricomycotina</taxon>
        <taxon>Agaricomycetes</taxon>
        <taxon>Phallomycetidae</taxon>
        <taxon>Geastrales</taxon>
        <taxon>Sphaerobolaceae</taxon>
        <taxon>Sphaerobolus</taxon>
    </lineage>
</organism>
<sequence length="387" mass="43464">MYVSVFPTPMYAMFFPSTQVYRQIALLEDVSGDSHRLNLLNILLFGVPTVQVSPLEFAAPTPTLPKKSFDAILASPFNVNGSMAQSSRSVETAKLYDHDKKSFGSIDSGLTRQTASRSSLRSSSPSPSPPSWNPFSAHEAFGYDIKEIYGSRKVSFNPDGISNSLEEQEIPFHSPPRRPISALLGQLDDVRDDWLLHRVETLVNMLNGNFELNDHVLDQLIPLFAAYGLADTVTLVVERLVHHAITKGFPASQYLGNFLMYMLDTFPYADPVLVADGEVNPPSCEDIRSALLKVFNDLWMHNPLSSQFTSADLFDFSRNQALKTNHYSLRHLIRLSALYGRLYNLRVLQETDFRFCINALSSLSPLPKEGLYALFQGDISRFQEQPF</sequence>
<dbReference type="Proteomes" id="UP000054279">
    <property type="component" value="Unassembled WGS sequence"/>
</dbReference>
<name>A0A0C9W2E1_SPHS4</name>
<gene>
    <name evidence="2" type="ORF">M422DRAFT_779097</name>
</gene>
<feature type="region of interest" description="Disordered" evidence="1">
    <location>
        <begin position="106"/>
        <end position="133"/>
    </location>
</feature>
<evidence type="ECO:0000256" key="1">
    <source>
        <dbReference type="SAM" id="MobiDB-lite"/>
    </source>
</evidence>
<evidence type="ECO:0000313" key="3">
    <source>
        <dbReference type="Proteomes" id="UP000054279"/>
    </source>
</evidence>
<evidence type="ECO:0000313" key="2">
    <source>
        <dbReference type="EMBL" id="KIJ45186.1"/>
    </source>
</evidence>
<reference evidence="2 3" key="1">
    <citation type="submission" date="2014-06" db="EMBL/GenBank/DDBJ databases">
        <title>Evolutionary Origins and Diversification of the Mycorrhizal Mutualists.</title>
        <authorList>
            <consortium name="DOE Joint Genome Institute"/>
            <consortium name="Mycorrhizal Genomics Consortium"/>
            <person name="Kohler A."/>
            <person name="Kuo A."/>
            <person name="Nagy L.G."/>
            <person name="Floudas D."/>
            <person name="Copeland A."/>
            <person name="Barry K.W."/>
            <person name="Cichocki N."/>
            <person name="Veneault-Fourrey C."/>
            <person name="LaButti K."/>
            <person name="Lindquist E.A."/>
            <person name="Lipzen A."/>
            <person name="Lundell T."/>
            <person name="Morin E."/>
            <person name="Murat C."/>
            <person name="Riley R."/>
            <person name="Ohm R."/>
            <person name="Sun H."/>
            <person name="Tunlid A."/>
            <person name="Henrissat B."/>
            <person name="Grigoriev I.V."/>
            <person name="Hibbett D.S."/>
            <person name="Martin F."/>
        </authorList>
    </citation>
    <scope>NUCLEOTIDE SEQUENCE [LARGE SCALE GENOMIC DNA]</scope>
    <source>
        <strain evidence="2 3">SS14</strain>
    </source>
</reference>
<feature type="compositionally biased region" description="Low complexity" evidence="1">
    <location>
        <begin position="116"/>
        <end position="125"/>
    </location>
</feature>
<protein>
    <submittedName>
        <fullName evidence="2">Unplaced genomic scaffold SPHSTscaffold_38, whole genome shotgun sequence</fullName>
    </submittedName>
</protein>
<accession>A0A0C9W2E1</accession>
<dbReference type="AlphaFoldDB" id="A0A0C9W2E1"/>
<dbReference type="EMBL" id="KN837113">
    <property type="protein sequence ID" value="KIJ45186.1"/>
    <property type="molecule type" value="Genomic_DNA"/>
</dbReference>